<dbReference type="Proteomes" id="UP000274046">
    <property type="component" value="Unassembled WGS sequence"/>
</dbReference>
<reference evidence="2 3" key="1">
    <citation type="submission" date="2018-10" db="EMBL/GenBank/DDBJ databases">
        <title>Genome sequencing of Pedobacter jejuensis TNB23.</title>
        <authorList>
            <person name="Cho Y.-J."/>
            <person name="Cho A."/>
            <person name="Kim O.-S."/>
        </authorList>
    </citation>
    <scope>NUCLEOTIDE SEQUENCE [LARGE SCALE GENOMIC DNA]</scope>
    <source>
        <strain evidence="2 3">TNB23</strain>
    </source>
</reference>
<feature type="transmembrane region" description="Helical" evidence="1">
    <location>
        <begin position="7"/>
        <end position="24"/>
    </location>
</feature>
<feature type="transmembrane region" description="Helical" evidence="1">
    <location>
        <begin position="50"/>
        <end position="70"/>
    </location>
</feature>
<keyword evidence="1" id="KW-0812">Transmembrane</keyword>
<keyword evidence="1" id="KW-1133">Transmembrane helix</keyword>
<feature type="transmembrane region" description="Helical" evidence="1">
    <location>
        <begin position="82"/>
        <end position="111"/>
    </location>
</feature>
<comment type="caution">
    <text evidence="2">The sequence shown here is derived from an EMBL/GenBank/DDBJ whole genome shotgun (WGS) entry which is preliminary data.</text>
</comment>
<gene>
    <name evidence="2" type="ORF">D7004_06245</name>
</gene>
<organism evidence="2 3">
    <name type="scientific">Pedobacter jejuensis</name>
    <dbReference type="NCBI Taxonomy" id="1268550"/>
    <lineage>
        <taxon>Bacteria</taxon>
        <taxon>Pseudomonadati</taxon>
        <taxon>Bacteroidota</taxon>
        <taxon>Sphingobacteriia</taxon>
        <taxon>Sphingobacteriales</taxon>
        <taxon>Sphingobacteriaceae</taxon>
        <taxon>Pedobacter</taxon>
    </lineage>
</organism>
<evidence type="ECO:0000313" key="2">
    <source>
        <dbReference type="EMBL" id="RNL54725.1"/>
    </source>
</evidence>
<dbReference type="EMBL" id="RBEE01000010">
    <property type="protein sequence ID" value="RNL54725.1"/>
    <property type="molecule type" value="Genomic_DNA"/>
</dbReference>
<name>A0A3N0BY62_9SPHI</name>
<sequence>MKEIKIIILLTIMILVSLFSGIPINKNWSFVYQFEFLDFPKLHETSIVDTIIWCTMLLSHIGIIVLPFCIKNKFFKKMLWYFPLTFLLSFLILEAGFFILLIPFMIIWLIALNVSKEGKM</sequence>
<dbReference type="AlphaFoldDB" id="A0A3N0BY62"/>
<keyword evidence="3" id="KW-1185">Reference proteome</keyword>
<protein>
    <submittedName>
        <fullName evidence="2">Uncharacterized protein</fullName>
    </submittedName>
</protein>
<evidence type="ECO:0000256" key="1">
    <source>
        <dbReference type="SAM" id="Phobius"/>
    </source>
</evidence>
<evidence type="ECO:0000313" key="3">
    <source>
        <dbReference type="Proteomes" id="UP000274046"/>
    </source>
</evidence>
<keyword evidence="1" id="KW-0472">Membrane</keyword>
<accession>A0A3N0BY62</accession>
<proteinExistence type="predicted"/>